<comment type="caution">
    <text evidence="2">The sequence shown here is derived from an EMBL/GenBank/DDBJ whole genome shotgun (WGS) entry which is preliminary data.</text>
</comment>
<dbReference type="AlphaFoldDB" id="A0A5N5LYE9"/>
<evidence type="ECO:0000313" key="2">
    <source>
        <dbReference type="EMBL" id="KAB5547925.1"/>
    </source>
</evidence>
<feature type="transmembrane region" description="Helical" evidence="1">
    <location>
        <begin position="235"/>
        <end position="255"/>
    </location>
</feature>
<accession>A0A5N5LYE9</accession>
<dbReference type="EMBL" id="VDCV01000007">
    <property type="protein sequence ID" value="KAB5547925.1"/>
    <property type="molecule type" value="Genomic_DNA"/>
</dbReference>
<gene>
    <name evidence="2" type="ORF">DKX38_011331</name>
</gene>
<keyword evidence="1" id="KW-1133">Transmembrane helix</keyword>
<proteinExistence type="predicted"/>
<organism evidence="2 3">
    <name type="scientific">Salix brachista</name>
    <dbReference type="NCBI Taxonomy" id="2182728"/>
    <lineage>
        <taxon>Eukaryota</taxon>
        <taxon>Viridiplantae</taxon>
        <taxon>Streptophyta</taxon>
        <taxon>Embryophyta</taxon>
        <taxon>Tracheophyta</taxon>
        <taxon>Spermatophyta</taxon>
        <taxon>Magnoliopsida</taxon>
        <taxon>eudicotyledons</taxon>
        <taxon>Gunneridae</taxon>
        <taxon>Pentapetalae</taxon>
        <taxon>rosids</taxon>
        <taxon>fabids</taxon>
        <taxon>Malpighiales</taxon>
        <taxon>Salicaceae</taxon>
        <taxon>Saliceae</taxon>
        <taxon>Salix</taxon>
    </lineage>
</organism>
<keyword evidence="1" id="KW-0812">Transmembrane</keyword>
<name>A0A5N5LYE9_9ROSI</name>
<dbReference type="Proteomes" id="UP000326939">
    <property type="component" value="Chromosome 7"/>
</dbReference>
<sequence length="345" mass="39304">MFKQRQPASSKSGSFVITVEGSQSEINTQGSNITSWTKLVLDMYPPGTSIRNSFLFPVGLSCDKLMGWLVYDNRIVIDLTKSSHCVFLNLVNEKSVVTIIDSYSTPNKTLTCSYCNAEQVLVISCLHPSLCDTPGCININLIPTLECFLHEQSIAMIVTNVFSSLTIIVFGLGRALAGEIIVNFGEFYPSEVPCAKIVMDGMWYIFEETALCLWTGILYITYLKANILRVWWKDAVMILLLVTLSIALIFLLLLLIFHRQVFSFTHYLILTYQTTYELVRRRRIPYLRGIPERVFPFSKGVCRNLYDFCFGRSSIYSLERLPTAMEIEEKSRPYTCSDFLTCRCC</sequence>
<keyword evidence="1" id="KW-0472">Membrane</keyword>
<keyword evidence="3" id="KW-1185">Reference proteome</keyword>
<evidence type="ECO:0000256" key="1">
    <source>
        <dbReference type="SAM" id="Phobius"/>
    </source>
</evidence>
<feature type="transmembrane region" description="Helical" evidence="1">
    <location>
        <begin position="202"/>
        <end position="223"/>
    </location>
</feature>
<protein>
    <submittedName>
        <fullName evidence="2">Uncharacterized protein</fullName>
    </submittedName>
</protein>
<reference evidence="3" key="1">
    <citation type="journal article" date="2019" name="Gigascience">
        <title>De novo genome assembly of the endangered Acer yangbiense, a plant species with extremely small populations endemic to Yunnan Province, China.</title>
        <authorList>
            <person name="Yang J."/>
            <person name="Wariss H.M."/>
            <person name="Tao L."/>
            <person name="Zhang R."/>
            <person name="Yun Q."/>
            <person name="Hollingsworth P."/>
            <person name="Dao Z."/>
            <person name="Luo G."/>
            <person name="Guo H."/>
            <person name="Ma Y."/>
            <person name="Sun W."/>
        </authorList>
    </citation>
    <scope>NUCLEOTIDE SEQUENCE [LARGE SCALE GENOMIC DNA]</scope>
    <source>
        <strain evidence="3">cv. br00</strain>
    </source>
</reference>
<evidence type="ECO:0000313" key="3">
    <source>
        <dbReference type="Proteomes" id="UP000326939"/>
    </source>
</evidence>
<feature type="transmembrane region" description="Helical" evidence="1">
    <location>
        <begin position="161"/>
        <end position="182"/>
    </location>
</feature>